<evidence type="ECO:0000313" key="3">
    <source>
        <dbReference type="EMBL" id="ESS28814.1"/>
    </source>
</evidence>
<dbReference type="GO" id="GO:0060285">
    <property type="term" value="P:cilium-dependent cell motility"/>
    <property type="evidence" value="ECO:0007669"/>
    <property type="project" value="TreeGrafter"/>
</dbReference>
<feature type="compositionally biased region" description="Low complexity" evidence="2">
    <location>
        <begin position="520"/>
        <end position="529"/>
    </location>
</feature>
<sequence length="559" mass="61359">MRKHSTQLSRSASRSFHTLTAITKLHTLSSCLVFSSRFLFLPPLSSFSPSSMCVSSVSFHPVLLLPSPSAFLGRSFFLVLLRASLSLLSFSAFQFPSLYPSPRSLFSASLLLFLTWFSCLASPPSRHCRLQRAVDEERHRLALEAARRKAKISSLQSKYAVVVQKVQPEEGEGRGERSQAYYIIKAGQEKEELQRIGDELDQKIRDAEGESRGLSRTLEQLRSANSRFRRALSEESSFVQQQRASRDQLEKRVKEAHDAAFEKKQQLRSLQEEVDAERGRKAEAEKFLQALLCRKQALLATLKGLQRDVRAQEEKLRRATDRHKEAVKVARKKKILPQAKTDVSRPASPPSSLGFDPGSQTNLEMEPHLESLRYHLQALRQALAAALEEVGGVPEEVKAALGAHGVHLSSRPPSGFSSAPSSCGGTPQSLSRPGASRQEDSLDLLSQSSSPSSSVPSPLPSPCSKEKRPGVPVTPVSLPPPGVDTLQLGNRGSGFPEPRGVRKARSFSSGTAALPRVELAASRGSWSGARAREKEPEKVQENKEEKTHSGSGVDLRPGV</sequence>
<dbReference type="STRING" id="432359.A0A125YI04"/>
<dbReference type="GO" id="GO:0036159">
    <property type="term" value="P:inner dynein arm assembly"/>
    <property type="evidence" value="ECO:0007669"/>
    <property type="project" value="InterPro"/>
</dbReference>
<dbReference type="PANTHER" id="PTHR18962:SF0">
    <property type="entry name" value="COILED-COIL DOMAIN-CONTAINING PROTEIN 39"/>
    <property type="match status" value="1"/>
</dbReference>
<dbReference type="PaxDb" id="5811-TGME49_018190"/>
<feature type="compositionally biased region" description="Basic and acidic residues" evidence="2">
    <location>
        <begin position="317"/>
        <end position="328"/>
    </location>
</feature>
<feature type="compositionally biased region" description="Basic and acidic residues" evidence="2">
    <location>
        <begin position="530"/>
        <end position="548"/>
    </location>
</feature>
<dbReference type="GO" id="GO:0005930">
    <property type="term" value="C:axoneme"/>
    <property type="evidence" value="ECO:0007669"/>
    <property type="project" value="InterPro"/>
</dbReference>
<feature type="region of interest" description="Disordered" evidence="2">
    <location>
        <begin position="317"/>
        <end position="363"/>
    </location>
</feature>
<evidence type="ECO:0000256" key="1">
    <source>
        <dbReference type="ARBA" id="ARBA00023054"/>
    </source>
</evidence>
<evidence type="ECO:0000313" key="4">
    <source>
        <dbReference type="Proteomes" id="UP000002226"/>
    </source>
</evidence>
<protein>
    <submittedName>
        <fullName evidence="3">Uncharacterized protein</fullName>
    </submittedName>
</protein>
<dbReference type="Proteomes" id="UP000002226">
    <property type="component" value="Unassembled WGS sequence"/>
</dbReference>
<feature type="compositionally biased region" description="Low complexity" evidence="2">
    <location>
        <begin position="443"/>
        <end position="456"/>
    </location>
</feature>
<dbReference type="EMBL" id="AAYL02000326">
    <property type="protein sequence ID" value="ESS28814.1"/>
    <property type="molecule type" value="Genomic_DNA"/>
</dbReference>
<dbReference type="InterPro" id="IPR033290">
    <property type="entry name" value="CCDC39"/>
</dbReference>
<dbReference type="PANTHER" id="PTHR18962">
    <property type="entry name" value="COILED-COIL DOMAIN-CONTAINING PROTEIN 39"/>
    <property type="match status" value="1"/>
</dbReference>
<dbReference type="AlphaFoldDB" id="A0A125YI04"/>
<dbReference type="eggNOG" id="ENOG502QS0D">
    <property type="taxonomic scope" value="Eukaryota"/>
</dbReference>
<feature type="region of interest" description="Disordered" evidence="2">
    <location>
        <begin position="407"/>
        <end position="559"/>
    </location>
</feature>
<proteinExistence type="predicted"/>
<keyword evidence="4" id="KW-1185">Reference proteome</keyword>
<dbReference type="Pfam" id="PF24161">
    <property type="entry name" value="CCDC39"/>
    <property type="match status" value="1"/>
</dbReference>
<reference evidence="3" key="1">
    <citation type="submission" date="2007-03" db="EMBL/GenBank/DDBJ databases">
        <authorList>
            <person name="Paulsen I."/>
        </authorList>
    </citation>
    <scope>NUCLEOTIDE SEQUENCE</scope>
    <source>
        <strain evidence="3">VEG</strain>
    </source>
</reference>
<evidence type="ECO:0000256" key="2">
    <source>
        <dbReference type="SAM" id="MobiDB-lite"/>
    </source>
</evidence>
<organism evidence="3 4">
    <name type="scientific">Toxoplasma gondii (strain ATCC 50861 / VEG)</name>
    <dbReference type="NCBI Taxonomy" id="432359"/>
    <lineage>
        <taxon>Eukaryota</taxon>
        <taxon>Sar</taxon>
        <taxon>Alveolata</taxon>
        <taxon>Apicomplexa</taxon>
        <taxon>Conoidasida</taxon>
        <taxon>Coccidia</taxon>
        <taxon>Eucoccidiorida</taxon>
        <taxon>Eimeriorina</taxon>
        <taxon>Sarcocystidae</taxon>
        <taxon>Toxoplasma</taxon>
    </lineage>
</organism>
<keyword evidence="1" id="KW-0175">Coiled coil</keyword>
<dbReference type="VEuPathDB" id="ToxoDB:TGVEG_218192"/>
<dbReference type="GO" id="GO:0003341">
    <property type="term" value="P:cilium movement"/>
    <property type="evidence" value="ECO:0007669"/>
    <property type="project" value="InterPro"/>
</dbReference>
<name>A0A125YI04_TOXGV</name>
<feature type="compositionally biased region" description="Polar residues" evidence="2">
    <location>
        <begin position="411"/>
        <end position="431"/>
    </location>
</feature>
<accession>A0A125YI04</accession>
<gene>
    <name evidence="3" type="ORF">TGVEG_218192</name>
</gene>
<comment type="caution">
    <text evidence="3">The sequence shown here is derived from an EMBL/GenBank/DDBJ whole genome shotgun (WGS) entry which is preliminary data.</text>
</comment>